<keyword evidence="3" id="KW-0862">Zinc</keyword>
<dbReference type="Pfam" id="PF00628">
    <property type="entry name" value="PHD"/>
    <property type="match status" value="2"/>
</dbReference>
<dbReference type="SMART" id="SM00249">
    <property type="entry name" value="PHD"/>
    <property type="match status" value="2"/>
</dbReference>
<evidence type="ECO:0000313" key="8">
    <source>
        <dbReference type="Proteomes" id="UP000271974"/>
    </source>
</evidence>
<reference evidence="7 8" key="1">
    <citation type="submission" date="2019-01" db="EMBL/GenBank/DDBJ databases">
        <title>A draft genome assembly of the solar-powered sea slug Elysia chlorotica.</title>
        <authorList>
            <person name="Cai H."/>
            <person name="Li Q."/>
            <person name="Fang X."/>
            <person name="Li J."/>
            <person name="Curtis N.E."/>
            <person name="Altenburger A."/>
            <person name="Shibata T."/>
            <person name="Feng M."/>
            <person name="Maeda T."/>
            <person name="Schwartz J.A."/>
            <person name="Shigenobu S."/>
            <person name="Lundholm N."/>
            <person name="Nishiyama T."/>
            <person name="Yang H."/>
            <person name="Hasebe M."/>
            <person name="Li S."/>
            <person name="Pierce S.K."/>
            <person name="Wang J."/>
        </authorList>
    </citation>
    <scope>NUCLEOTIDE SEQUENCE [LARGE SCALE GENOMIC DNA]</scope>
    <source>
        <strain evidence="7">EC2010</strain>
        <tissue evidence="7">Whole organism of an adult</tissue>
    </source>
</reference>
<proteinExistence type="predicted"/>
<keyword evidence="1" id="KW-0479">Metal-binding</keyword>
<organism evidence="7 8">
    <name type="scientific">Elysia chlorotica</name>
    <name type="common">Eastern emerald elysia</name>
    <name type="synonym">Sea slug</name>
    <dbReference type="NCBI Taxonomy" id="188477"/>
    <lineage>
        <taxon>Eukaryota</taxon>
        <taxon>Metazoa</taxon>
        <taxon>Spiralia</taxon>
        <taxon>Lophotrochozoa</taxon>
        <taxon>Mollusca</taxon>
        <taxon>Gastropoda</taxon>
        <taxon>Heterobranchia</taxon>
        <taxon>Euthyneura</taxon>
        <taxon>Panpulmonata</taxon>
        <taxon>Sacoglossa</taxon>
        <taxon>Placobranchoidea</taxon>
        <taxon>Plakobranchidae</taxon>
        <taxon>Elysia</taxon>
    </lineage>
</organism>
<dbReference type="CDD" id="cd15489">
    <property type="entry name" value="PHD_SF"/>
    <property type="match status" value="2"/>
</dbReference>
<dbReference type="InterPro" id="IPR019787">
    <property type="entry name" value="Znf_PHD-finger"/>
</dbReference>
<gene>
    <name evidence="7" type="ORF">EGW08_012920</name>
</gene>
<dbReference type="InterPro" id="IPR011011">
    <property type="entry name" value="Znf_FYVE_PHD"/>
</dbReference>
<evidence type="ECO:0000256" key="1">
    <source>
        <dbReference type="ARBA" id="ARBA00022723"/>
    </source>
</evidence>
<feature type="region of interest" description="Disordered" evidence="5">
    <location>
        <begin position="123"/>
        <end position="154"/>
    </location>
</feature>
<evidence type="ECO:0000256" key="2">
    <source>
        <dbReference type="ARBA" id="ARBA00022771"/>
    </source>
</evidence>
<evidence type="ECO:0000256" key="3">
    <source>
        <dbReference type="ARBA" id="ARBA00022833"/>
    </source>
</evidence>
<dbReference type="Proteomes" id="UP000271974">
    <property type="component" value="Unassembled WGS sequence"/>
</dbReference>
<dbReference type="EMBL" id="RQTK01000459">
    <property type="protein sequence ID" value="RUS79302.1"/>
    <property type="molecule type" value="Genomic_DNA"/>
</dbReference>
<dbReference type="InterPro" id="IPR019786">
    <property type="entry name" value="Zinc_finger_PHD-type_CS"/>
</dbReference>
<evidence type="ECO:0000256" key="4">
    <source>
        <dbReference type="PROSITE-ProRule" id="PRU00146"/>
    </source>
</evidence>
<keyword evidence="2 4" id="KW-0863">Zinc-finger</keyword>
<evidence type="ECO:0000256" key="5">
    <source>
        <dbReference type="SAM" id="MobiDB-lite"/>
    </source>
</evidence>
<comment type="caution">
    <text evidence="7">The sequence shown here is derived from an EMBL/GenBank/DDBJ whole genome shotgun (WGS) entry which is preliminary data.</text>
</comment>
<feature type="domain" description="PHD-type" evidence="6">
    <location>
        <begin position="264"/>
        <end position="319"/>
    </location>
</feature>
<feature type="compositionally biased region" description="Polar residues" evidence="5">
    <location>
        <begin position="123"/>
        <end position="146"/>
    </location>
</feature>
<name>A0A3S1HH79_ELYCH</name>
<feature type="region of interest" description="Disordered" evidence="5">
    <location>
        <begin position="340"/>
        <end position="375"/>
    </location>
</feature>
<evidence type="ECO:0000259" key="6">
    <source>
        <dbReference type="PROSITE" id="PS50016"/>
    </source>
</evidence>
<dbReference type="SUPFAM" id="SSF57903">
    <property type="entry name" value="FYVE/PHD zinc finger"/>
    <property type="match status" value="2"/>
</dbReference>
<sequence>MKGRRDRSYAFASVLYYYKAGPLMMPGSDSNQSNTMVAPPAPILELSSYHCGTCDKSVTSFDRGVACEGCGQWFHADCQSIGDSYEQLDASDVVWKCLVCDCANYSLTAFDLHDVGNTRLSFNSSLPSPETTSPKPLHSSTPTRQARQNKQKNRPLRFLNVNARSCVKNLPGMLNLIETTKPDVIFATETRLDGNIADSEILPPNYKPWRCDRNREGGGCFVAVADHLTSHIVPELTVTGMPGSDSNQSNTMVAPPAPISELSSYHCGTCDKSVTSFDRGVACEGCGQWFHADCQSIGDSYEQLDASDVVWKCLVCDCANYSLTAFDLHDVGNTRLSFNSSLPSPETTSHKPLHSSTPTRQARQNKQKKPPPTLP</sequence>
<dbReference type="PROSITE" id="PS50016">
    <property type="entry name" value="ZF_PHD_2"/>
    <property type="match status" value="2"/>
</dbReference>
<keyword evidence="8" id="KW-1185">Reference proteome</keyword>
<protein>
    <recommendedName>
        <fullName evidence="6">PHD-type domain-containing protein</fullName>
    </recommendedName>
</protein>
<dbReference type="OrthoDB" id="5989495at2759"/>
<dbReference type="GO" id="GO:0008270">
    <property type="term" value="F:zinc ion binding"/>
    <property type="evidence" value="ECO:0007669"/>
    <property type="project" value="UniProtKB-KW"/>
</dbReference>
<dbReference type="Gene3D" id="3.30.40.10">
    <property type="entry name" value="Zinc/RING finger domain, C3HC4 (zinc finger)"/>
    <property type="match status" value="2"/>
</dbReference>
<dbReference type="InterPro" id="IPR001965">
    <property type="entry name" value="Znf_PHD"/>
</dbReference>
<dbReference type="InterPro" id="IPR013083">
    <property type="entry name" value="Znf_RING/FYVE/PHD"/>
</dbReference>
<accession>A0A3S1HH79</accession>
<feature type="domain" description="PHD-type" evidence="6">
    <location>
        <begin position="48"/>
        <end position="103"/>
    </location>
</feature>
<evidence type="ECO:0000313" key="7">
    <source>
        <dbReference type="EMBL" id="RUS79302.1"/>
    </source>
</evidence>
<dbReference type="AlphaFoldDB" id="A0A3S1HH79"/>
<dbReference type="PROSITE" id="PS01359">
    <property type="entry name" value="ZF_PHD_1"/>
    <property type="match status" value="2"/>
</dbReference>